<reference evidence="1 2" key="1">
    <citation type="journal article" date="2017" name="Int. J. Syst. Evol. Microbiol.">
        <title>Achromobacter aloeverae sp. nov., isolated from the root of Aloe vera (L.) Burm.f.</title>
        <authorList>
            <person name="Kuncharoen N."/>
            <person name="Muramatsu Y."/>
            <person name="Shibata C."/>
            <person name="Kamakura Y."/>
            <person name="Nakagawa Y."/>
            <person name="Tanasupawat S."/>
        </authorList>
    </citation>
    <scope>NUCLEOTIDE SEQUENCE [LARGE SCALE GENOMIC DNA]</scope>
    <source>
        <strain evidence="1 2">AVA-1</strain>
    </source>
</reference>
<dbReference type="EMBL" id="PYAL01000004">
    <property type="protein sequence ID" value="RXN87820.1"/>
    <property type="molecule type" value="Genomic_DNA"/>
</dbReference>
<dbReference type="RefSeq" id="WP_129151189.1">
    <property type="nucleotide sequence ID" value="NZ_JBHSDO010000011.1"/>
</dbReference>
<dbReference type="AlphaFoldDB" id="A0A4V1MS07"/>
<evidence type="ECO:0000313" key="2">
    <source>
        <dbReference type="Proteomes" id="UP000290849"/>
    </source>
</evidence>
<evidence type="ECO:0000313" key="1">
    <source>
        <dbReference type="EMBL" id="RXN87820.1"/>
    </source>
</evidence>
<accession>A0A4V1MS07</accession>
<organism evidence="1 2">
    <name type="scientific">Achromobacter aloeverae</name>
    <dbReference type="NCBI Taxonomy" id="1750518"/>
    <lineage>
        <taxon>Bacteria</taxon>
        <taxon>Pseudomonadati</taxon>
        <taxon>Pseudomonadota</taxon>
        <taxon>Betaproteobacteria</taxon>
        <taxon>Burkholderiales</taxon>
        <taxon>Alcaligenaceae</taxon>
        <taxon>Achromobacter</taxon>
    </lineage>
</organism>
<sequence length="104" mass="11154">MCEVCAVFGVGKHWADAADPLGQQDVAAGILENRAERTKRLRVINRIVAPAGLVVADWDGEAYSVEDARGRFKVASDLSALWRTAEQLSGTAIDPLEADFLAVA</sequence>
<name>A0A4V1MS07_9BURK</name>
<proteinExistence type="predicted"/>
<keyword evidence="2" id="KW-1185">Reference proteome</keyword>
<dbReference type="OrthoDB" id="2086168at2"/>
<comment type="caution">
    <text evidence="1">The sequence shown here is derived from an EMBL/GenBank/DDBJ whole genome shotgun (WGS) entry which is preliminary data.</text>
</comment>
<protein>
    <submittedName>
        <fullName evidence="1">Uncharacterized protein</fullName>
    </submittedName>
</protein>
<gene>
    <name evidence="1" type="ORF">C7R54_14600</name>
</gene>
<dbReference type="Proteomes" id="UP000290849">
    <property type="component" value="Unassembled WGS sequence"/>
</dbReference>